<evidence type="ECO:0000313" key="8">
    <source>
        <dbReference type="Proteomes" id="UP000234271"/>
    </source>
</evidence>
<evidence type="ECO:0000256" key="3">
    <source>
        <dbReference type="ARBA" id="ARBA00023015"/>
    </source>
</evidence>
<dbReference type="STRING" id="288004.AL038_09220"/>
<accession>A0A2N9YH85</accession>
<keyword evidence="8" id="KW-1185">Reference proteome</keyword>
<dbReference type="SUPFAM" id="SSF55781">
    <property type="entry name" value="GAF domain-like"/>
    <property type="match status" value="1"/>
</dbReference>
<dbReference type="GO" id="GO:0005524">
    <property type="term" value="F:ATP binding"/>
    <property type="evidence" value="ECO:0007669"/>
    <property type="project" value="UniProtKB-KW"/>
</dbReference>
<keyword evidence="4" id="KW-0238">DNA-binding</keyword>
<evidence type="ECO:0000313" key="7">
    <source>
        <dbReference type="EMBL" id="AUI69888.2"/>
    </source>
</evidence>
<evidence type="ECO:0000256" key="2">
    <source>
        <dbReference type="ARBA" id="ARBA00022840"/>
    </source>
</evidence>
<dbReference type="PANTHER" id="PTHR32071:SF77">
    <property type="entry name" value="TRANSCRIPTIONAL REGULATORY PROTEIN"/>
    <property type="match status" value="1"/>
</dbReference>
<dbReference type="InterPro" id="IPR000014">
    <property type="entry name" value="PAS"/>
</dbReference>
<dbReference type="Gene3D" id="3.30.450.20">
    <property type="entry name" value="PAS domain"/>
    <property type="match status" value="1"/>
</dbReference>
<dbReference type="Gene3D" id="3.30.450.40">
    <property type="match status" value="1"/>
</dbReference>
<dbReference type="GO" id="GO:0043565">
    <property type="term" value="F:sequence-specific DNA binding"/>
    <property type="evidence" value="ECO:0007669"/>
    <property type="project" value="InterPro"/>
</dbReference>
<dbReference type="Proteomes" id="UP000234271">
    <property type="component" value="Chromosome"/>
</dbReference>
<evidence type="ECO:0000259" key="6">
    <source>
        <dbReference type="PROSITE" id="PS50045"/>
    </source>
</evidence>
<keyword evidence="2" id="KW-0067">ATP-binding</keyword>
<dbReference type="InterPro" id="IPR027417">
    <property type="entry name" value="P-loop_NTPase"/>
</dbReference>
<dbReference type="InterPro" id="IPR025662">
    <property type="entry name" value="Sigma_54_int_dom_ATP-bd_1"/>
</dbReference>
<dbReference type="SUPFAM" id="SSF55785">
    <property type="entry name" value="PYP-like sensor domain (PAS domain)"/>
    <property type="match status" value="1"/>
</dbReference>
<reference evidence="8" key="1">
    <citation type="submission" date="2016-12" db="EMBL/GenBank/DDBJ databases">
        <title>Complete Genome Sequence of Beggiatoa leptomitiformis D-401.</title>
        <authorList>
            <person name="Fomenkov A."/>
            <person name="Vincze T."/>
            <person name="Grabovich M."/>
            <person name="Anton B.P."/>
            <person name="Dubinina G."/>
            <person name="Orlova M."/>
            <person name="Belousova E."/>
            <person name="Roberts R.J."/>
        </authorList>
    </citation>
    <scope>NUCLEOTIDE SEQUENCE [LARGE SCALE GENOMIC DNA]</scope>
    <source>
        <strain evidence="8">D-401</strain>
    </source>
</reference>
<dbReference type="Gene3D" id="1.10.10.60">
    <property type="entry name" value="Homeodomain-like"/>
    <property type="match status" value="1"/>
</dbReference>
<organism evidence="7 8">
    <name type="scientific">Beggiatoa leptomitoformis</name>
    <dbReference type="NCBI Taxonomy" id="288004"/>
    <lineage>
        <taxon>Bacteria</taxon>
        <taxon>Pseudomonadati</taxon>
        <taxon>Pseudomonadota</taxon>
        <taxon>Gammaproteobacteria</taxon>
        <taxon>Thiotrichales</taxon>
        <taxon>Thiotrichaceae</taxon>
        <taxon>Beggiatoa</taxon>
    </lineage>
</organism>
<dbReference type="InterPro" id="IPR009057">
    <property type="entry name" value="Homeodomain-like_sf"/>
</dbReference>
<dbReference type="PROSITE" id="PS50045">
    <property type="entry name" value="SIGMA54_INTERACT_4"/>
    <property type="match status" value="1"/>
</dbReference>
<dbReference type="FunFam" id="3.40.50.300:FF:000006">
    <property type="entry name" value="DNA-binding transcriptional regulator NtrC"/>
    <property type="match status" value="1"/>
</dbReference>
<dbReference type="GO" id="GO:0006355">
    <property type="term" value="P:regulation of DNA-templated transcription"/>
    <property type="evidence" value="ECO:0007669"/>
    <property type="project" value="InterPro"/>
</dbReference>
<dbReference type="SUPFAM" id="SSF46689">
    <property type="entry name" value="Homeodomain-like"/>
    <property type="match status" value="1"/>
</dbReference>
<sequence length="694" mass="77936">MNNNYNDTLFHRPNIRGCQDMIFDAVTHHHVQQIYSNIDKQGLTEKLEAQIARSWERCVQSYRIDPEAPRKPLIIEHAELTDHRERIDELLGDFAKEEMAQLYQRIVGSGYSVILTNSDGIIVNYVGDPTLTEYFNRSGLLPGAIWTEEKEGTNGIGTCLYEKSPVIVCREEHFRTSHTILTCSAAPIFDAQGDLLAVLDVSSTSAQDSRESHRHTAALVNISARQIENFGFIRQCQHHWILHFHPKSYYIGHVTEGLLAIDEAGHVIAANQNAVHYFNKNRTEFIGKNISELFTTSLTLLMTYTNRQPNGLQLVYDAQHGHPYHTQLQFPKRRSVPSTSIQRIPTTQMPLCMTLEALAGKDPSMAFNVRYAQKVMNKNIPILLQGETGTGKEALAKAIHEASQRRHKSFVALNCAAIPESLIESELFGYKHGAFTGARREGMRGKILQSHGGTLFLDEIGDMPLTLQTRLLRVLEEKEVLPLGSEVPIAIDLTVVSATHHNLPRLIAEGAFREDLYYRLNGITLTLPSLRERTDIDSLIHCALAAENTENEAIEIEAEAFELLASYNWPGNIRQLRNVIRTALALQTGNLVTRHDLPPEITCRPLLSLRTSLIDVADMSNTVPHSSITTPAVSRVQPPSTTDIPDLDSAEKNVILQTLEHHRWNITNTAVSLKMSRNTLYRKMKKHAIALSSL</sequence>
<dbReference type="InterPro" id="IPR035965">
    <property type="entry name" value="PAS-like_dom_sf"/>
</dbReference>
<dbReference type="InterPro" id="IPR003593">
    <property type="entry name" value="AAA+_ATPase"/>
</dbReference>
<evidence type="ECO:0000256" key="1">
    <source>
        <dbReference type="ARBA" id="ARBA00022741"/>
    </source>
</evidence>
<dbReference type="Pfam" id="PF00158">
    <property type="entry name" value="Sigma54_activat"/>
    <property type="match status" value="1"/>
</dbReference>
<dbReference type="InterPro" id="IPR058031">
    <property type="entry name" value="AAA_lid_NorR"/>
</dbReference>
<name>A0A2N9YH85_9GAMM</name>
<dbReference type="Pfam" id="PF25601">
    <property type="entry name" value="AAA_lid_14"/>
    <property type="match status" value="1"/>
</dbReference>
<dbReference type="Pfam" id="PF02954">
    <property type="entry name" value="HTH_8"/>
    <property type="match status" value="1"/>
</dbReference>
<dbReference type="PRINTS" id="PR01590">
    <property type="entry name" value="HTHFIS"/>
</dbReference>
<dbReference type="SMART" id="SM00382">
    <property type="entry name" value="AAA"/>
    <property type="match status" value="1"/>
</dbReference>
<dbReference type="Gene3D" id="3.40.50.300">
    <property type="entry name" value="P-loop containing nucleotide triphosphate hydrolases"/>
    <property type="match status" value="1"/>
</dbReference>
<evidence type="ECO:0000256" key="4">
    <source>
        <dbReference type="ARBA" id="ARBA00023125"/>
    </source>
</evidence>
<dbReference type="CDD" id="cd00009">
    <property type="entry name" value="AAA"/>
    <property type="match status" value="1"/>
</dbReference>
<dbReference type="InterPro" id="IPR025944">
    <property type="entry name" value="Sigma_54_int_dom_CS"/>
</dbReference>
<dbReference type="PANTHER" id="PTHR32071">
    <property type="entry name" value="TRANSCRIPTIONAL REGULATORY PROTEIN"/>
    <property type="match status" value="1"/>
</dbReference>
<dbReference type="AlphaFoldDB" id="A0A2N9YH85"/>
<dbReference type="InterPro" id="IPR029016">
    <property type="entry name" value="GAF-like_dom_sf"/>
</dbReference>
<dbReference type="InterPro" id="IPR025943">
    <property type="entry name" value="Sigma_54_int_dom_ATP-bd_2"/>
</dbReference>
<proteinExistence type="predicted"/>
<evidence type="ECO:0000256" key="5">
    <source>
        <dbReference type="ARBA" id="ARBA00023163"/>
    </source>
</evidence>
<dbReference type="Gene3D" id="1.10.8.60">
    <property type="match status" value="1"/>
</dbReference>
<dbReference type="PROSITE" id="PS00676">
    <property type="entry name" value="SIGMA54_INTERACT_2"/>
    <property type="match status" value="1"/>
</dbReference>
<dbReference type="PROSITE" id="PS00675">
    <property type="entry name" value="SIGMA54_INTERACT_1"/>
    <property type="match status" value="1"/>
</dbReference>
<dbReference type="EMBL" id="CP018889">
    <property type="protein sequence ID" value="AUI69888.2"/>
    <property type="molecule type" value="Genomic_DNA"/>
</dbReference>
<keyword evidence="3" id="KW-0805">Transcription regulation</keyword>
<protein>
    <submittedName>
        <fullName evidence="7">GAF domain-containing protein</fullName>
    </submittedName>
</protein>
<keyword evidence="5" id="KW-0804">Transcription</keyword>
<dbReference type="PROSITE" id="PS00688">
    <property type="entry name" value="SIGMA54_INTERACT_3"/>
    <property type="match status" value="1"/>
</dbReference>
<feature type="domain" description="Sigma-54 factor interaction" evidence="6">
    <location>
        <begin position="358"/>
        <end position="585"/>
    </location>
</feature>
<dbReference type="InterPro" id="IPR002197">
    <property type="entry name" value="HTH_Fis"/>
</dbReference>
<dbReference type="InterPro" id="IPR002078">
    <property type="entry name" value="Sigma_54_int"/>
</dbReference>
<gene>
    <name evidence="7" type="ORF">BLE401_15090</name>
</gene>
<dbReference type="SUPFAM" id="SSF52540">
    <property type="entry name" value="P-loop containing nucleoside triphosphate hydrolases"/>
    <property type="match status" value="1"/>
</dbReference>
<dbReference type="CDD" id="cd00130">
    <property type="entry name" value="PAS"/>
    <property type="match status" value="1"/>
</dbReference>
<keyword evidence="1" id="KW-0547">Nucleotide-binding</keyword>